<reference evidence="9 10" key="1">
    <citation type="journal article" date="2004" name="Nature">
        <title>Genome sequence of the ultrasmall unicellular red alga Cyanidioschyzon merolae 10D.</title>
        <authorList>
            <person name="Matsuzaki M."/>
            <person name="Misumi O."/>
            <person name="Shin-i T."/>
            <person name="Maruyama S."/>
            <person name="Takahara M."/>
            <person name="Miyagishima S."/>
            <person name="Mori T."/>
            <person name="Nishida K."/>
            <person name="Yagisawa F."/>
            <person name="Nishida K."/>
            <person name="Yoshida Y."/>
            <person name="Nishimura Y."/>
            <person name="Nakao S."/>
            <person name="Kobayashi T."/>
            <person name="Momoyama Y."/>
            <person name="Higashiyama T."/>
            <person name="Minoda A."/>
            <person name="Sano M."/>
            <person name="Nomoto H."/>
            <person name="Oishi K."/>
            <person name="Hayashi H."/>
            <person name="Ohta F."/>
            <person name="Nishizaka S."/>
            <person name="Haga S."/>
            <person name="Miura S."/>
            <person name="Morishita T."/>
            <person name="Kabeya Y."/>
            <person name="Terasawa K."/>
            <person name="Suzuki Y."/>
            <person name="Ishii Y."/>
            <person name="Asakawa S."/>
            <person name="Takano H."/>
            <person name="Ohta N."/>
            <person name="Kuroiwa H."/>
            <person name="Tanaka K."/>
            <person name="Shimizu N."/>
            <person name="Sugano S."/>
            <person name="Sato N."/>
            <person name="Nozaki H."/>
            <person name="Ogasawara N."/>
            <person name="Kohara Y."/>
            <person name="Kuroiwa T."/>
        </authorList>
    </citation>
    <scope>NUCLEOTIDE SEQUENCE [LARGE SCALE GENOMIC DNA]</scope>
    <source>
        <strain evidence="9 10">10D</strain>
    </source>
</reference>
<sequence>MRRLRADDDVDKPPGQHKATADDVTTQMWNETERITRSPRTTGAVSSRAESRDSGSRVRRTALKGANAGASYGPGTGQQTRYYTRARSREANSLAAEATFTGSSLTVYSSGEGSVNQLTATASGSGVGSGSGQGSGANSGQGSGADSGSGSGAGGTGSSSISNDATGCSRSGSGGSAGSQGRGDHGTEDTPVSMQRAHSTEGYLHRVPSNGRPRNLAEQMELVERPDTSALQLRGPRTHALPIGSPAQLQLQANLREQANPNATAVEPAPLDTMQRRAAAFAQPERTNTSRQAQQQGFARSRRGVFSDASSGRMQFPSDVSAGAQHASGMHGHHGIASQALAQAAPAVAVTEAQRLRALSSMDAHESLPSWRAATPRAPDAQTVLSAETRTAADECVSVSTSSFERQRESALENPPPSPLMMIAAQVVAPRLPPDLGLALQPDDPNGHVQYSVGEGLGPTADFPNGRYQILAPLGSGTFGKVVSCWDRVTEQLVAVKVIRAVRKYAEAARMEIDILLELGRKDPTSRFHCVRMLSYFTHVSQQGNAHVCLVFEHLGPSLFDVLMRNHFRPLPVPILRAVARQLLEAITFLHEHNQIVHTDIKPENVLIVPSSYYPNRQITEHVQVRLIDFGSASRLDKVSVRHAIVSTRHYRAPEIILGTGWSFACDIWSFGALLVECYTGQTLFQSHDDLEHLQLMQKLLQHENGEVIVPPPRPSPSSTSMGSQRRREALKLFRDGRLNWPEGIDEQSANSLARQKSIRRVARMPELHSIFRPEHACLLHLIRCCLTIDPLKRWRPSELLRHPFFMSYSTEATP</sequence>
<feature type="binding site" evidence="13">
    <location>
        <position position="600"/>
    </location>
    <ligand>
        <name>Ca(2+)</name>
        <dbReference type="ChEBI" id="CHEBI:29108"/>
    </ligand>
</feature>
<feature type="binding site" evidence="6">
    <location>
        <position position="504"/>
    </location>
    <ligand>
        <name>ATP</name>
        <dbReference type="ChEBI" id="CHEBI:30616"/>
    </ligand>
</feature>
<keyword evidence="4" id="KW-0418">Kinase</keyword>
<feature type="domain" description="Protein kinase" evidence="8">
    <location>
        <begin position="468"/>
        <end position="806"/>
    </location>
</feature>
<dbReference type="GeneID" id="16996835"/>
<dbReference type="eggNOG" id="KOG0671">
    <property type="taxonomic scope" value="Eukaryota"/>
</dbReference>
<dbReference type="OMA" id="SHESREP"/>
<dbReference type="GO" id="GO:0004674">
    <property type="term" value="F:protein serine/threonine kinase activity"/>
    <property type="evidence" value="ECO:0007669"/>
    <property type="project" value="UniProtKB-KW"/>
</dbReference>
<dbReference type="Gene3D" id="1.10.510.10">
    <property type="entry name" value="Transferase(Phosphotransferase) domain 1"/>
    <property type="match status" value="1"/>
</dbReference>
<evidence type="ECO:0007829" key="13">
    <source>
        <dbReference type="PDB" id="9FMQ"/>
    </source>
</evidence>
<dbReference type="Gene3D" id="3.30.200.20">
    <property type="entry name" value="Phosphorylase Kinase, domain 1"/>
    <property type="match status" value="1"/>
</dbReference>
<dbReference type="PDB" id="9FMO">
    <property type="method" value="X-ray"/>
    <property type="resolution" value="2.49 A"/>
    <property type="chains" value="A=448-815"/>
</dbReference>
<dbReference type="PANTHER" id="PTHR45646:SF11">
    <property type="entry name" value="SERINE_THREONINE-PROTEIN KINASE DOA"/>
    <property type="match status" value="1"/>
</dbReference>
<evidence type="ECO:0000256" key="5">
    <source>
        <dbReference type="ARBA" id="ARBA00022840"/>
    </source>
</evidence>
<dbReference type="Gramene" id="CMR245CT">
    <property type="protein sequence ID" value="CMR245CT"/>
    <property type="gene ID" value="CMR245C"/>
</dbReference>
<dbReference type="InterPro" id="IPR000719">
    <property type="entry name" value="Prot_kinase_dom"/>
</dbReference>
<evidence type="ECO:0000256" key="4">
    <source>
        <dbReference type="ARBA" id="ARBA00022777"/>
    </source>
</evidence>
<evidence type="ECO:0000256" key="1">
    <source>
        <dbReference type="ARBA" id="ARBA00022527"/>
    </source>
</evidence>
<reference evidence="11 12" key="3">
    <citation type="submission" date="2024-06" db="PDB data bank">
        <title>Crystal structure of C. merolae LAMMER-like dual specificity kinase CmLIK kinase domain.</title>
        <authorList>
            <person name="Dimos-Roehl B."/>
            <person name="Haltenhof T."/>
            <person name="Kotte A."/>
            <person name="Heyd F."/>
            <person name="Loll B."/>
        </authorList>
    </citation>
    <scope>X-RAY CRYSTALLOGRAPHY (1.77 ANGSTROMS) OF 448-613 AND 615-815 IN COMPLEX WITH CA(2+) AND ZN(2+)</scope>
    <scope>PHOSPHORYLATION AT THR-683</scope>
</reference>
<dbReference type="InterPro" id="IPR051175">
    <property type="entry name" value="CLK_kinases"/>
</dbReference>
<keyword evidence="5 6" id="KW-0067">ATP-binding</keyword>
<dbReference type="SMART" id="SM00220">
    <property type="entry name" value="S_TKc"/>
    <property type="match status" value="1"/>
</dbReference>
<evidence type="ECO:0000256" key="7">
    <source>
        <dbReference type="SAM" id="MobiDB-lite"/>
    </source>
</evidence>
<feature type="region of interest" description="Disordered" evidence="7">
    <location>
        <begin position="278"/>
        <end position="338"/>
    </location>
</feature>
<dbReference type="PROSITE" id="PS00108">
    <property type="entry name" value="PROTEIN_KINASE_ST"/>
    <property type="match status" value="1"/>
</dbReference>
<dbReference type="PROSITE" id="PS00107">
    <property type="entry name" value="PROTEIN_KINASE_ATP"/>
    <property type="match status" value="1"/>
</dbReference>
<dbReference type="GO" id="GO:0005634">
    <property type="term" value="C:nucleus"/>
    <property type="evidence" value="ECO:0007669"/>
    <property type="project" value="TreeGrafter"/>
</dbReference>
<dbReference type="PDB" id="9FMP">
    <property type="method" value="X-ray"/>
    <property type="resolution" value="2.69 A"/>
    <property type="chains" value="A/B=448-815"/>
</dbReference>
<evidence type="ECO:0007829" key="12">
    <source>
        <dbReference type="PDB" id="9FMP"/>
    </source>
</evidence>
<name>M1UWB5_CYAM1</name>
<dbReference type="GO" id="GO:0005524">
    <property type="term" value="F:ATP binding"/>
    <property type="evidence" value="ECO:0007669"/>
    <property type="project" value="UniProtKB-UniRule"/>
</dbReference>
<feature type="compositionally biased region" description="Gly residues" evidence="7">
    <location>
        <begin position="172"/>
        <end position="181"/>
    </location>
</feature>
<dbReference type="STRING" id="280699.M1UWB5"/>
<keyword evidence="10" id="KW-1185">Reference proteome</keyword>
<evidence type="ECO:0000256" key="6">
    <source>
        <dbReference type="PROSITE-ProRule" id="PRU10141"/>
    </source>
</evidence>
<keyword evidence="1" id="KW-0723">Serine/threonine-protein kinase</keyword>
<dbReference type="KEGG" id="cme:CYME_CMR245C"/>
<gene>
    <name evidence="9" type="ORF">CYME_CMR245C</name>
</gene>
<proteinExistence type="evidence at protein level"/>
<evidence type="ECO:0000259" key="8">
    <source>
        <dbReference type="PROSITE" id="PS50011"/>
    </source>
</evidence>
<dbReference type="AlphaFoldDB" id="M1UWB5"/>
<dbReference type="PANTHER" id="PTHR45646">
    <property type="entry name" value="SERINE/THREONINE-PROTEIN KINASE DOA-RELATED"/>
    <property type="match status" value="1"/>
</dbReference>
<evidence type="ECO:0000256" key="3">
    <source>
        <dbReference type="ARBA" id="ARBA00022741"/>
    </source>
</evidence>
<feature type="modified residue" description="Phosphothreonine" evidence="12">
    <location>
        <position position="683"/>
    </location>
</feature>
<keyword evidence="11 13" id="KW-0479">Metal-binding</keyword>
<feature type="binding site" evidence="13">
    <location>
        <position position="629"/>
    </location>
    <ligand>
        <name>Ca(2+)</name>
        <dbReference type="ChEBI" id="CHEBI:29108"/>
    </ligand>
</feature>
<feature type="compositionally biased region" description="Low complexity" evidence="7">
    <location>
        <begin position="158"/>
        <end position="171"/>
    </location>
</feature>
<accession>M1UWB5</accession>
<dbReference type="RefSeq" id="XP_005538507.1">
    <property type="nucleotide sequence ID" value="XM_005538450.1"/>
</dbReference>
<keyword evidence="11" id="KW-0862">Zinc</keyword>
<feature type="compositionally biased region" description="Gly residues" evidence="7">
    <location>
        <begin position="125"/>
        <end position="157"/>
    </location>
</feature>
<protein>
    <submittedName>
        <fullName evidence="9">LAMMER-like dual specificity kinase</fullName>
    </submittedName>
</protein>
<evidence type="ECO:0007829" key="11">
    <source>
        <dbReference type="PDB" id="9FMO"/>
    </source>
</evidence>
<feature type="compositionally biased region" description="Polar residues" evidence="7">
    <location>
        <begin position="285"/>
        <end position="298"/>
    </location>
</feature>
<dbReference type="Proteomes" id="UP000007014">
    <property type="component" value="Chromosome 18"/>
</dbReference>
<feature type="region of interest" description="Disordered" evidence="7">
    <location>
        <begin position="389"/>
        <end position="418"/>
    </location>
</feature>
<dbReference type="OrthoDB" id="3967at2759"/>
<evidence type="ECO:0000313" key="10">
    <source>
        <dbReference type="Proteomes" id="UP000007014"/>
    </source>
</evidence>
<evidence type="ECO:0000256" key="2">
    <source>
        <dbReference type="ARBA" id="ARBA00022679"/>
    </source>
</evidence>
<dbReference type="PROSITE" id="PS50011">
    <property type="entry name" value="PROTEIN_KINASE_DOM"/>
    <property type="match status" value="1"/>
</dbReference>
<dbReference type="Pfam" id="PF00069">
    <property type="entry name" value="Pkinase"/>
    <property type="match status" value="1"/>
</dbReference>
<dbReference type="InterPro" id="IPR017441">
    <property type="entry name" value="Protein_kinase_ATP_BS"/>
</dbReference>
<feature type="binding site" evidence="11">
    <location>
        <position position="778"/>
    </location>
    <ligand>
        <name>Zn(2+)</name>
        <dbReference type="ChEBI" id="CHEBI:29105"/>
    </ligand>
</feature>
<feature type="region of interest" description="Disordered" evidence="7">
    <location>
        <begin position="116"/>
        <end position="212"/>
    </location>
</feature>
<feature type="region of interest" description="Disordered" evidence="7">
    <location>
        <begin position="1"/>
        <end position="93"/>
    </location>
</feature>
<dbReference type="EMBL" id="AP006500">
    <property type="protein sequence ID" value="BAM82471.1"/>
    <property type="molecule type" value="Genomic_DNA"/>
</dbReference>
<evidence type="ECO:0000313" key="9">
    <source>
        <dbReference type="EMBL" id="BAM82471.1"/>
    </source>
</evidence>
<dbReference type="SUPFAM" id="SSF56112">
    <property type="entry name" value="Protein kinase-like (PK-like)"/>
    <property type="match status" value="1"/>
</dbReference>
<keyword evidence="3 6" id="KW-0547">Nucleotide-binding</keyword>
<keyword evidence="2" id="KW-0808">Transferase</keyword>
<dbReference type="HOGENOM" id="CLU_346607_0_0_1"/>
<keyword evidence="13" id="KW-0106">Calcium</keyword>
<keyword evidence="11 12" id="KW-0002">3D-structure</keyword>
<dbReference type="PDB" id="9FMQ">
    <property type="method" value="X-ray"/>
    <property type="resolution" value="1.77 A"/>
    <property type="chains" value="A=448-613, A=615-815"/>
</dbReference>
<reference evidence="9 10" key="2">
    <citation type="journal article" date="2007" name="BMC Biol.">
        <title>A 100%-complete sequence reveals unusually simple genomic features in the hot-spring red alga Cyanidioschyzon merolae.</title>
        <authorList>
            <person name="Nozaki H."/>
            <person name="Takano H."/>
            <person name="Misumi O."/>
            <person name="Terasawa K."/>
            <person name="Matsuzaki M."/>
            <person name="Maruyama S."/>
            <person name="Nishida K."/>
            <person name="Yagisawa F."/>
            <person name="Yoshida Y."/>
            <person name="Fujiwara T."/>
            <person name="Takio S."/>
            <person name="Tamura K."/>
            <person name="Chung S.J."/>
            <person name="Nakamura S."/>
            <person name="Kuroiwa H."/>
            <person name="Tanaka K."/>
            <person name="Sato N."/>
            <person name="Kuroiwa T."/>
        </authorList>
    </citation>
    <scope>NUCLEOTIDE SEQUENCE [LARGE SCALE GENOMIC DNA]</scope>
    <source>
        <strain evidence="9 10">10D</strain>
    </source>
</reference>
<feature type="compositionally biased region" description="Basic and acidic residues" evidence="7">
    <location>
        <begin position="1"/>
        <end position="14"/>
    </location>
</feature>
<dbReference type="InterPro" id="IPR011009">
    <property type="entry name" value="Kinase-like_dom_sf"/>
</dbReference>
<organism evidence="9 10">
    <name type="scientific">Cyanidioschyzon merolae (strain NIES-3377 / 10D)</name>
    <name type="common">Unicellular red alga</name>
    <dbReference type="NCBI Taxonomy" id="280699"/>
    <lineage>
        <taxon>Eukaryota</taxon>
        <taxon>Rhodophyta</taxon>
        <taxon>Bangiophyceae</taxon>
        <taxon>Cyanidiales</taxon>
        <taxon>Cyanidiaceae</taxon>
        <taxon>Cyanidioschyzon</taxon>
    </lineage>
</organism>
<dbReference type="InterPro" id="IPR008271">
    <property type="entry name" value="Ser/Thr_kinase_AS"/>
</dbReference>